<name>A0A2P2N0D9_RHIMU</name>
<accession>A0A2P2N0D9</accession>
<dbReference type="AlphaFoldDB" id="A0A2P2N0D9"/>
<evidence type="ECO:0000313" key="1">
    <source>
        <dbReference type="EMBL" id="MBX35947.1"/>
    </source>
</evidence>
<proteinExistence type="predicted"/>
<organism evidence="1">
    <name type="scientific">Rhizophora mucronata</name>
    <name type="common">Asiatic mangrove</name>
    <dbReference type="NCBI Taxonomy" id="61149"/>
    <lineage>
        <taxon>Eukaryota</taxon>
        <taxon>Viridiplantae</taxon>
        <taxon>Streptophyta</taxon>
        <taxon>Embryophyta</taxon>
        <taxon>Tracheophyta</taxon>
        <taxon>Spermatophyta</taxon>
        <taxon>Magnoliopsida</taxon>
        <taxon>eudicotyledons</taxon>
        <taxon>Gunneridae</taxon>
        <taxon>Pentapetalae</taxon>
        <taxon>rosids</taxon>
        <taxon>fabids</taxon>
        <taxon>Malpighiales</taxon>
        <taxon>Rhizophoraceae</taxon>
        <taxon>Rhizophora</taxon>
    </lineage>
</organism>
<protein>
    <submittedName>
        <fullName evidence="1">Uncharacterized protein</fullName>
    </submittedName>
</protein>
<dbReference type="EMBL" id="GGEC01055463">
    <property type="protein sequence ID" value="MBX35947.1"/>
    <property type="molecule type" value="Transcribed_RNA"/>
</dbReference>
<reference evidence="1" key="1">
    <citation type="submission" date="2018-02" db="EMBL/GenBank/DDBJ databases">
        <title>Rhizophora mucronata_Transcriptome.</title>
        <authorList>
            <person name="Meera S.P."/>
            <person name="Sreeshan A."/>
            <person name="Augustine A."/>
        </authorList>
    </citation>
    <scope>NUCLEOTIDE SEQUENCE</scope>
    <source>
        <tissue evidence="1">Leaf</tissue>
    </source>
</reference>
<sequence length="16" mass="1939">MNQLLVISLVLWYFIS</sequence>